<reference evidence="3 4" key="1">
    <citation type="submission" date="2016-05" db="EMBL/GenBank/DDBJ databases">
        <title>Genomic and physiological characterization of Planctopirus sp. isolated from fresh water lake.</title>
        <authorList>
            <person name="Subhash Y."/>
            <person name="Ramana C."/>
        </authorList>
    </citation>
    <scope>NUCLEOTIDE SEQUENCE [LARGE SCALE GENOMIC DNA]</scope>
    <source>
        <strain evidence="3 4">JC280</strain>
    </source>
</reference>
<evidence type="ECO:0000259" key="2">
    <source>
        <dbReference type="Pfam" id="PF14237"/>
    </source>
</evidence>
<proteinExistence type="predicted"/>
<feature type="domain" description="GYF" evidence="2">
    <location>
        <begin position="22"/>
        <end position="70"/>
    </location>
</feature>
<keyword evidence="1" id="KW-0812">Transmembrane</keyword>
<dbReference type="STRING" id="1841610.A6X21_01790"/>
<dbReference type="Pfam" id="PF14237">
    <property type="entry name" value="GYF_2"/>
    <property type="match status" value="1"/>
</dbReference>
<comment type="caution">
    <text evidence="3">The sequence shown here is derived from an EMBL/GenBank/DDBJ whole genome shotgun (WGS) entry which is preliminary data.</text>
</comment>
<name>A0A1C3EUB0_9PLAN</name>
<feature type="transmembrane region" description="Helical" evidence="1">
    <location>
        <begin position="152"/>
        <end position="179"/>
    </location>
</feature>
<protein>
    <recommendedName>
        <fullName evidence="2">GYF domain-containing protein</fullName>
    </recommendedName>
</protein>
<keyword evidence="1" id="KW-0472">Membrane</keyword>
<dbReference type="AlphaFoldDB" id="A0A1C3EUB0"/>
<evidence type="ECO:0000256" key="1">
    <source>
        <dbReference type="SAM" id="Phobius"/>
    </source>
</evidence>
<evidence type="ECO:0000313" key="3">
    <source>
        <dbReference type="EMBL" id="ODA36829.1"/>
    </source>
</evidence>
<gene>
    <name evidence="3" type="ORF">A6X21_01790</name>
</gene>
<evidence type="ECO:0000313" key="4">
    <source>
        <dbReference type="Proteomes" id="UP000094828"/>
    </source>
</evidence>
<keyword evidence="4" id="KW-1185">Reference proteome</keyword>
<sequence>MVHGGGFFLTSLNAEESRVKIHLHVNGKKQGPFELEEMNSQIAEGVLLPGEVSAWYKGCEDWMPLEMVPGIEIPAGMNVPPVKKGGASPAEKGGDSTGGLIPYKNPSALIAYYLGIFGLFPLFGLVFSIPAFILGIVGLYKRSQNPVIKGSVHAWIGIVLGFIATTYNGLLAIGAIIAISQNRF</sequence>
<dbReference type="Proteomes" id="UP000094828">
    <property type="component" value="Unassembled WGS sequence"/>
</dbReference>
<feature type="transmembrane region" description="Helical" evidence="1">
    <location>
        <begin position="110"/>
        <end position="140"/>
    </location>
</feature>
<dbReference type="EMBL" id="LYDR01000001">
    <property type="protein sequence ID" value="ODA36829.1"/>
    <property type="molecule type" value="Genomic_DNA"/>
</dbReference>
<dbReference type="OrthoDB" id="213462at2"/>
<keyword evidence="1" id="KW-1133">Transmembrane helix</keyword>
<accession>A0A1C3EUB0</accession>
<organism evidence="3 4">
    <name type="scientific">Planctopirus hydrillae</name>
    <dbReference type="NCBI Taxonomy" id="1841610"/>
    <lineage>
        <taxon>Bacteria</taxon>
        <taxon>Pseudomonadati</taxon>
        <taxon>Planctomycetota</taxon>
        <taxon>Planctomycetia</taxon>
        <taxon>Planctomycetales</taxon>
        <taxon>Planctomycetaceae</taxon>
        <taxon>Planctopirus</taxon>
    </lineage>
</organism>
<dbReference type="InterPro" id="IPR025640">
    <property type="entry name" value="GYF_2"/>
</dbReference>